<accession>A0A6J6CK77</accession>
<dbReference type="CDD" id="cd00592">
    <property type="entry name" value="HTH_MerR-like"/>
    <property type="match status" value="1"/>
</dbReference>
<dbReference type="SUPFAM" id="SSF46955">
    <property type="entry name" value="Putative DNA-binding domain"/>
    <property type="match status" value="1"/>
</dbReference>
<evidence type="ECO:0000313" key="4">
    <source>
        <dbReference type="EMBL" id="CAB4564048.1"/>
    </source>
</evidence>
<keyword evidence="1" id="KW-0238">DNA-binding</keyword>
<dbReference type="Pfam" id="PF13411">
    <property type="entry name" value="MerR_1"/>
    <property type="match status" value="1"/>
</dbReference>
<proteinExistence type="predicted"/>
<dbReference type="InterPro" id="IPR047057">
    <property type="entry name" value="MerR_fam"/>
</dbReference>
<protein>
    <submittedName>
        <fullName evidence="3">Unannotated protein</fullName>
    </submittedName>
</protein>
<dbReference type="InterPro" id="IPR000551">
    <property type="entry name" value="MerR-type_HTH_dom"/>
</dbReference>
<feature type="domain" description="HTH merR-type" evidence="2">
    <location>
        <begin position="14"/>
        <end position="88"/>
    </location>
</feature>
<evidence type="ECO:0000259" key="2">
    <source>
        <dbReference type="PROSITE" id="PS50937"/>
    </source>
</evidence>
<dbReference type="InterPro" id="IPR009061">
    <property type="entry name" value="DNA-bd_dom_put_sf"/>
</dbReference>
<dbReference type="PANTHER" id="PTHR30204">
    <property type="entry name" value="REDOX-CYCLING DRUG-SENSING TRANSCRIPTIONAL ACTIVATOR SOXR"/>
    <property type="match status" value="1"/>
</dbReference>
<dbReference type="PANTHER" id="PTHR30204:SF89">
    <property type="entry name" value="HTH MERR-TYPE DOMAIN-CONTAINING PROTEIN"/>
    <property type="match status" value="1"/>
</dbReference>
<dbReference type="EMBL" id="CAEZST010000029">
    <property type="protein sequence ID" value="CAB4551940.1"/>
    <property type="molecule type" value="Genomic_DNA"/>
</dbReference>
<reference evidence="3" key="1">
    <citation type="submission" date="2020-05" db="EMBL/GenBank/DDBJ databases">
        <authorList>
            <person name="Chiriac C."/>
            <person name="Salcher M."/>
            <person name="Ghai R."/>
            <person name="Kavagutti S V."/>
        </authorList>
    </citation>
    <scope>NUCLEOTIDE SEQUENCE</scope>
</reference>
<dbReference type="Gene3D" id="1.10.1660.10">
    <property type="match status" value="1"/>
</dbReference>
<dbReference type="SMART" id="SM00422">
    <property type="entry name" value="HTH_MERR"/>
    <property type="match status" value="1"/>
</dbReference>
<evidence type="ECO:0000256" key="1">
    <source>
        <dbReference type="ARBA" id="ARBA00023125"/>
    </source>
</evidence>
<evidence type="ECO:0000313" key="3">
    <source>
        <dbReference type="EMBL" id="CAB4551940.1"/>
    </source>
</evidence>
<gene>
    <name evidence="3" type="ORF">UFOPK1503_01115</name>
    <name evidence="4" type="ORF">UFOPK1693_00229</name>
</gene>
<sequence length="226" mass="24855">MDNAVRKLQDHRKLYTIGQVLTVLKPEFGDLSPSKLRFLEDQGLVTPERTDAGYRKYSEAQIERLRVVLSLQRDQYLPLKVIKEYLAELDAGRKPLLPSSSGVNLRKGQRFSTAQLKSETGLSDLAFKEAAELGLFGPQPHSSHEVEIAFALVGLETFGIQPRHLRGLKAAAEREVGIITGVTEPVVRKKAPDSAAKAAHLGREIAERFGAIRAHLVAGAIDKIEG</sequence>
<dbReference type="GO" id="GO:0003700">
    <property type="term" value="F:DNA-binding transcription factor activity"/>
    <property type="evidence" value="ECO:0007669"/>
    <property type="project" value="InterPro"/>
</dbReference>
<dbReference type="PROSITE" id="PS50937">
    <property type="entry name" value="HTH_MERR_2"/>
    <property type="match status" value="1"/>
</dbReference>
<dbReference type="GO" id="GO:0003677">
    <property type="term" value="F:DNA binding"/>
    <property type="evidence" value="ECO:0007669"/>
    <property type="project" value="UniProtKB-KW"/>
</dbReference>
<dbReference type="AlphaFoldDB" id="A0A6J6CK77"/>
<dbReference type="EMBL" id="CAEZTO010000002">
    <property type="protein sequence ID" value="CAB4564048.1"/>
    <property type="molecule type" value="Genomic_DNA"/>
</dbReference>
<organism evidence="3">
    <name type="scientific">freshwater metagenome</name>
    <dbReference type="NCBI Taxonomy" id="449393"/>
    <lineage>
        <taxon>unclassified sequences</taxon>
        <taxon>metagenomes</taxon>
        <taxon>ecological metagenomes</taxon>
    </lineage>
</organism>
<name>A0A6J6CK77_9ZZZZ</name>